<evidence type="ECO:0000313" key="1">
    <source>
        <dbReference type="EMBL" id="KAG7161948.1"/>
    </source>
</evidence>
<keyword evidence="2" id="KW-1185">Reference proteome</keyword>
<name>A0A8J5MS92_HOMAM</name>
<reference evidence="1" key="1">
    <citation type="journal article" date="2021" name="Sci. Adv.">
        <title>The American lobster genome reveals insights on longevity, neural, and immune adaptations.</title>
        <authorList>
            <person name="Polinski J.M."/>
            <person name="Zimin A.V."/>
            <person name="Clark K.F."/>
            <person name="Kohn A.B."/>
            <person name="Sadowski N."/>
            <person name="Timp W."/>
            <person name="Ptitsyn A."/>
            <person name="Khanna P."/>
            <person name="Romanova D.Y."/>
            <person name="Williams P."/>
            <person name="Greenwood S.J."/>
            <person name="Moroz L.L."/>
            <person name="Walt D.R."/>
            <person name="Bodnar A.G."/>
        </authorList>
    </citation>
    <scope>NUCLEOTIDE SEQUENCE</scope>
    <source>
        <strain evidence="1">GMGI-L3</strain>
    </source>
</reference>
<comment type="caution">
    <text evidence="1">The sequence shown here is derived from an EMBL/GenBank/DDBJ whole genome shotgun (WGS) entry which is preliminary data.</text>
</comment>
<protein>
    <submittedName>
        <fullName evidence="1">Uncharacterized protein</fullName>
    </submittedName>
</protein>
<organism evidence="1 2">
    <name type="scientific">Homarus americanus</name>
    <name type="common">American lobster</name>
    <dbReference type="NCBI Taxonomy" id="6706"/>
    <lineage>
        <taxon>Eukaryota</taxon>
        <taxon>Metazoa</taxon>
        <taxon>Ecdysozoa</taxon>
        <taxon>Arthropoda</taxon>
        <taxon>Crustacea</taxon>
        <taxon>Multicrustacea</taxon>
        <taxon>Malacostraca</taxon>
        <taxon>Eumalacostraca</taxon>
        <taxon>Eucarida</taxon>
        <taxon>Decapoda</taxon>
        <taxon>Pleocyemata</taxon>
        <taxon>Astacidea</taxon>
        <taxon>Nephropoidea</taxon>
        <taxon>Nephropidae</taxon>
        <taxon>Homarus</taxon>
    </lineage>
</organism>
<gene>
    <name evidence="1" type="ORF">Hamer_G023285</name>
</gene>
<evidence type="ECO:0000313" key="2">
    <source>
        <dbReference type="Proteomes" id="UP000747542"/>
    </source>
</evidence>
<dbReference type="EMBL" id="JAHLQT010028691">
    <property type="protein sequence ID" value="KAG7161948.1"/>
    <property type="molecule type" value="Genomic_DNA"/>
</dbReference>
<accession>A0A8J5MS92</accession>
<sequence>MSPIAQVSRRVSGDARNPRTAHAVTACLLGPGTARLTWWPRARGPPGTLTPILCWNYAAHGPACSMLAGPWATLGHVLPPSKCGPPLSLPMVLLACGVRPVSSRLICHRESRMVTRVTLGRLSTVIHSPGLK</sequence>
<dbReference type="AlphaFoldDB" id="A0A8J5MS92"/>
<dbReference type="Proteomes" id="UP000747542">
    <property type="component" value="Unassembled WGS sequence"/>
</dbReference>
<proteinExistence type="predicted"/>